<gene>
    <name evidence="2" type="ORF">AAC431_04410</name>
</gene>
<reference evidence="2 3" key="1">
    <citation type="submission" date="2024-04" db="EMBL/GenBank/DDBJ databases">
        <title>Three lactobacilli isolated from voided urine samples from females with type 2 diabetes.</title>
        <authorList>
            <person name="Kula A."/>
            <person name="Stegman N."/>
            <person name="Putonti C."/>
        </authorList>
    </citation>
    <scope>NUCLEOTIDE SEQUENCE [LARGE SCALE GENOMIC DNA]</scope>
    <source>
        <strain evidence="2 3">1855</strain>
    </source>
</reference>
<evidence type="ECO:0000256" key="1">
    <source>
        <dbReference type="SAM" id="Phobius"/>
    </source>
</evidence>
<dbReference type="RefSeq" id="WP_341549985.1">
    <property type="nucleotide sequence ID" value="NZ_JBBVUL010000006.1"/>
</dbReference>
<keyword evidence="1" id="KW-0812">Transmembrane</keyword>
<sequence>QELFYSFLKYFCHQGFALTRLYLRYRIIFFLASVFLLFSKESVSDHNNRDDLINLHYFLAFGNTF</sequence>
<organism evidence="2 3">
    <name type="scientific">Lactobacillus jensenii</name>
    <dbReference type="NCBI Taxonomy" id="109790"/>
    <lineage>
        <taxon>Bacteria</taxon>
        <taxon>Bacillati</taxon>
        <taxon>Bacillota</taxon>
        <taxon>Bacilli</taxon>
        <taxon>Lactobacillales</taxon>
        <taxon>Lactobacillaceae</taxon>
        <taxon>Lactobacillus</taxon>
    </lineage>
</organism>
<dbReference type="Proteomes" id="UP001385848">
    <property type="component" value="Unassembled WGS sequence"/>
</dbReference>
<dbReference type="EMBL" id="JBBVUL010000006">
    <property type="protein sequence ID" value="MEL0565167.1"/>
    <property type="molecule type" value="Genomic_DNA"/>
</dbReference>
<keyword evidence="1" id="KW-0472">Membrane</keyword>
<keyword evidence="1" id="KW-1133">Transmembrane helix</keyword>
<feature type="transmembrane region" description="Helical" evidence="1">
    <location>
        <begin position="21"/>
        <end position="39"/>
    </location>
</feature>
<name>A0ABU9FJN5_LACJE</name>
<evidence type="ECO:0000313" key="3">
    <source>
        <dbReference type="Proteomes" id="UP001385848"/>
    </source>
</evidence>
<comment type="caution">
    <text evidence="2">The sequence shown here is derived from an EMBL/GenBank/DDBJ whole genome shotgun (WGS) entry which is preliminary data.</text>
</comment>
<accession>A0ABU9FJN5</accession>
<proteinExistence type="predicted"/>
<feature type="non-terminal residue" evidence="2">
    <location>
        <position position="1"/>
    </location>
</feature>
<evidence type="ECO:0000313" key="2">
    <source>
        <dbReference type="EMBL" id="MEL0565167.1"/>
    </source>
</evidence>
<keyword evidence="3" id="KW-1185">Reference proteome</keyword>
<protein>
    <submittedName>
        <fullName evidence="2">Uncharacterized protein</fullName>
    </submittedName>
</protein>